<name>A0A085AGA5_9ENTR</name>
<dbReference type="eggNOG" id="ENOG50326Q6">
    <property type="taxonomic scope" value="Bacteria"/>
</dbReference>
<dbReference type="OrthoDB" id="6591137at2"/>
<comment type="caution">
    <text evidence="1">The sequence shown here is derived from an EMBL/GenBank/DDBJ whole genome shotgun (WGS) entry which is preliminary data.</text>
</comment>
<dbReference type="EMBL" id="JMTB01000042">
    <property type="protein sequence ID" value="KFC09250.1"/>
    <property type="molecule type" value="Genomic_DNA"/>
</dbReference>
<protein>
    <submittedName>
        <fullName evidence="1">YqeJ protein</fullName>
    </submittedName>
</protein>
<sequence>MTKKKTAALCMLLFVLGGASGYYYHRQSERMLDPEKCTASVVVYYKDVRANMTLDFMYTLEKRTGVVAVSGTYYHNDKPLGVIRQDVAYTWTENKDNLRFHSTRVHKVTNDAAISDDLLNDVLPDFYVYPNKTISYTILTQGHRGFIFTVGKRPIFFCAH</sequence>
<reference evidence="2" key="1">
    <citation type="submission" date="2014-05" db="EMBL/GenBank/DDBJ databases">
        <title>ATOL: Assembling a taxonomically balanced genome-scale reconstruction of the evolutionary history of the Enterobacteriaceae.</title>
        <authorList>
            <person name="Plunkett G. III"/>
            <person name="Neeno-Eckwall E.C."/>
            <person name="Glasner J.D."/>
            <person name="Perna N.T."/>
        </authorList>
    </citation>
    <scope>NUCLEOTIDE SEQUENCE [LARGE SCALE GENOMIC DNA]</scope>
    <source>
        <strain evidence="2">ATCC 49490</strain>
    </source>
</reference>
<dbReference type="RefSeq" id="WP_038154613.1">
    <property type="nucleotide sequence ID" value="NZ_JMTB01000042.1"/>
</dbReference>
<dbReference type="AlphaFoldDB" id="A0A085AGA5"/>
<organism evidence="1 2">
    <name type="scientific">Trabulsiella guamensis ATCC 49490</name>
    <dbReference type="NCBI Taxonomy" id="1005994"/>
    <lineage>
        <taxon>Bacteria</taxon>
        <taxon>Pseudomonadati</taxon>
        <taxon>Pseudomonadota</taxon>
        <taxon>Gammaproteobacteria</taxon>
        <taxon>Enterobacterales</taxon>
        <taxon>Enterobacteriaceae</taxon>
        <taxon>Trabulsiella</taxon>
    </lineage>
</organism>
<gene>
    <name evidence="1" type="primary">yqeJ</name>
    <name evidence="1" type="ORF">GTGU_00975</name>
</gene>
<evidence type="ECO:0000313" key="2">
    <source>
        <dbReference type="Proteomes" id="UP000028630"/>
    </source>
</evidence>
<evidence type="ECO:0000313" key="1">
    <source>
        <dbReference type="EMBL" id="KFC09250.1"/>
    </source>
</evidence>
<dbReference type="Proteomes" id="UP000028630">
    <property type="component" value="Unassembled WGS sequence"/>
</dbReference>
<accession>A0A085AGA5</accession>
<proteinExistence type="predicted"/>
<keyword evidence="2" id="KW-1185">Reference proteome</keyword>